<evidence type="ECO:0000313" key="12">
    <source>
        <dbReference type="Proteomes" id="UP001156140"/>
    </source>
</evidence>
<evidence type="ECO:0000256" key="2">
    <source>
        <dbReference type="ARBA" id="ARBA00022729"/>
    </source>
</evidence>
<dbReference type="PANTHER" id="PTHR21581">
    <property type="entry name" value="D-ALANYL-D-ALANINE CARBOXYPEPTIDASE"/>
    <property type="match status" value="1"/>
</dbReference>
<keyword evidence="3" id="KW-0378">Hydrolase</keyword>
<dbReference type="Pfam" id="PF05036">
    <property type="entry name" value="SPOR"/>
    <property type="match status" value="1"/>
</dbReference>
<dbReference type="GO" id="GO:0008360">
    <property type="term" value="P:regulation of cell shape"/>
    <property type="evidence" value="ECO:0007669"/>
    <property type="project" value="UniProtKB-KW"/>
</dbReference>
<dbReference type="Pfam" id="PF00768">
    <property type="entry name" value="Peptidase_S11"/>
    <property type="match status" value="1"/>
</dbReference>
<evidence type="ECO:0000313" key="11">
    <source>
        <dbReference type="EMBL" id="MCI0127393.1"/>
    </source>
</evidence>
<dbReference type="Proteomes" id="UP001156140">
    <property type="component" value="Unassembled WGS sequence"/>
</dbReference>
<feature type="active site" evidence="7">
    <location>
        <position position="134"/>
    </location>
</feature>
<comment type="similarity">
    <text evidence="1 9">Belongs to the peptidase S11 family.</text>
</comment>
<evidence type="ECO:0000256" key="9">
    <source>
        <dbReference type="RuleBase" id="RU004016"/>
    </source>
</evidence>
<keyword evidence="5" id="KW-0573">Peptidoglycan synthesis</keyword>
<dbReference type="GO" id="GO:0009002">
    <property type="term" value="F:serine-type D-Ala-D-Ala carboxypeptidase activity"/>
    <property type="evidence" value="ECO:0007669"/>
    <property type="project" value="InterPro"/>
</dbReference>
<evidence type="ECO:0000259" key="10">
    <source>
        <dbReference type="PROSITE" id="PS51724"/>
    </source>
</evidence>
<accession>A0AA41UBD3</accession>
<keyword evidence="12" id="KW-1185">Reference proteome</keyword>
<dbReference type="EMBL" id="JALAZD010000001">
    <property type="protein sequence ID" value="MCI0127393.1"/>
    <property type="molecule type" value="Genomic_DNA"/>
</dbReference>
<protein>
    <submittedName>
        <fullName evidence="11">SPOR domain-containing protein</fullName>
    </submittedName>
</protein>
<dbReference type="RefSeq" id="WP_281735926.1">
    <property type="nucleotide sequence ID" value="NZ_JAKETQ010000001.1"/>
</dbReference>
<feature type="binding site" evidence="8">
    <location>
        <position position="235"/>
    </location>
    <ligand>
        <name>substrate</name>
    </ligand>
</feature>
<dbReference type="InterPro" id="IPR012338">
    <property type="entry name" value="Beta-lactam/transpept-like"/>
</dbReference>
<name>A0AA41UBD3_9HYPH</name>
<dbReference type="PANTHER" id="PTHR21581:SF6">
    <property type="entry name" value="TRAFFICKING PROTEIN PARTICLE COMPLEX SUBUNIT 12"/>
    <property type="match status" value="1"/>
</dbReference>
<dbReference type="GO" id="GO:0009252">
    <property type="term" value="P:peptidoglycan biosynthetic process"/>
    <property type="evidence" value="ECO:0007669"/>
    <property type="project" value="UniProtKB-KW"/>
</dbReference>
<dbReference type="InterPro" id="IPR036680">
    <property type="entry name" value="SPOR-like_sf"/>
</dbReference>
<dbReference type="InterPro" id="IPR001967">
    <property type="entry name" value="Peptidase_S11_N"/>
</dbReference>
<evidence type="ECO:0000256" key="3">
    <source>
        <dbReference type="ARBA" id="ARBA00022801"/>
    </source>
</evidence>
<feature type="active site" description="Proton acceptor" evidence="7">
    <location>
        <position position="77"/>
    </location>
</feature>
<keyword evidence="6" id="KW-0961">Cell wall biogenesis/degradation</keyword>
<feature type="active site" description="Acyl-ester intermediate" evidence="7">
    <location>
        <position position="74"/>
    </location>
</feature>
<evidence type="ECO:0000256" key="8">
    <source>
        <dbReference type="PIRSR" id="PIRSR618044-2"/>
    </source>
</evidence>
<dbReference type="SUPFAM" id="SSF110997">
    <property type="entry name" value="Sporulation related repeat"/>
    <property type="match status" value="1"/>
</dbReference>
<feature type="domain" description="SPOR" evidence="10">
    <location>
        <begin position="470"/>
        <end position="553"/>
    </location>
</feature>
<dbReference type="Gene3D" id="3.30.70.1070">
    <property type="entry name" value="Sporulation related repeat"/>
    <property type="match status" value="1"/>
</dbReference>
<dbReference type="InterPro" id="IPR007730">
    <property type="entry name" value="SPOR-like_dom"/>
</dbReference>
<reference evidence="11" key="1">
    <citation type="submission" date="2022-03" db="EMBL/GenBank/DDBJ databases">
        <title>The complete genome sequence of a Methyloterrigena soli.</title>
        <authorList>
            <person name="Zi Z."/>
        </authorList>
    </citation>
    <scope>NUCLEOTIDE SEQUENCE</scope>
    <source>
        <strain evidence="11">M48</strain>
    </source>
</reference>
<evidence type="ECO:0000256" key="5">
    <source>
        <dbReference type="ARBA" id="ARBA00022984"/>
    </source>
</evidence>
<dbReference type="GO" id="GO:0006508">
    <property type="term" value="P:proteolysis"/>
    <property type="evidence" value="ECO:0007669"/>
    <property type="project" value="InterPro"/>
</dbReference>
<sequence>MTSQRADSLFSRGFFARLVAAFVVALAVMAPTIVDAEAAVKQQNLRSYAGIAVDAKTGKVLYEEAADATRYPASVSKVMTLYVLFQELTAGNIKLSTKMTVSKYAASAVPTKLGLKAGSTITVEDAIKAIVTLSANDMARVIAEHISGSESKFAQRMTATARALGMDRTTYVNASGLPDGRQVTTVRDQARLAIAIYQHFPKYYEYFQTKSFAYGKRVYGNHNRLLGASGIDGIKTGYINNSGYNLMTASRKGDHHLVVIGFGFNSSGARDAKVYEIVQKYLPKSRQGGYLQTAMIPAPGIRGGYVGGSAPDIQVAAAEEPVMVVPAAFPSFRSTAVAALSAPVAVPAAQPAPQVQVASVRAPVPQDMPADLTLQPAVQAANLMGAPSAVQPANPPVDVIGAWISETFSLGAPPAPLGQTQASEPLVPPVGVGQQGQPIDLMTSGAISKDKPVQVAAIDGNDVPAPTQAQPAGKRWIVQIGATPNQNGASQLIDDAASRITALADFRASVEPFEKNGQTFYRARFVGFGDRDDATQMCNQLKAAKMSCLAMQS</sequence>
<dbReference type="Gene3D" id="3.40.710.10">
    <property type="entry name" value="DD-peptidase/beta-lactamase superfamily"/>
    <property type="match status" value="1"/>
</dbReference>
<dbReference type="AlphaFoldDB" id="A0AA41UBD3"/>
<keyword evidence="2" id="KW-0732">Signal</keyword>
<dbReference type="GO" id="GO:0071555">
    <property type="term" value="P:cell wall organization"/>
    <property type="evidence" value="ECO:0007669"/>
    <property type="project" value="UniProtKB-KW"/>
</dbReference>
<evidence type="ECO:0000256" key="6">
    <source>
        <dbReference type="ARBA" id="ARBA00023316"/>
    </source>
</evidence>
<dbReference type="SUPFAM" id="SSF56601">
    <property type="entry name" value="beta-lactamase/transpeptidase-like"/>
    <property type="match status" value="1"/>
</dbReference>
<proteinExistence type="inferred from homology"/>
<dbReference type="PRINTS" id="PR00725">
    <property type="entry name" value="DADACBPTASE1"/>
</dbReference>
<organism evidence="11 12">
    <name type="scientific">Paradevosia shaoguanensis</name>
    <dbReference type="NCBI Taxonomy" id="1335043"/>
    <lineage>
        <taxon>Bacteria</taxon>
        <taxon>Pseudomonadati</taxon>
        <taxon>Pseudomonadota</taxon>
        <taxon>Alphaproteobacteria</taxon>
        <taxon>Hyphomicrobiales</taxon>
        <taxon>Devosiaceae</taxon>
        <taxon>Paradevosia</taxon>
    </lineage>
</organism>
<gene>
    <name evidence="11" type="ORF">ML536_11200</name>
</gene>
<comment type="caution">
    <text evidence="11">The sequence shown here is derived from an EMBL/GenBank/DDBJ whole genome shotgun (WGS) entry which is preliminary data.</text>
</comment>
<keyword evidence="4" id="KW-0133">Cell shape</keyword>
<dbReference type="GO" id="GO:0042834">
    <property type="term" value="F:peptidoglycan binding"/>
    <property type="evidence" value="ECO:0007669"/>
    <property type="project" value="InterPro"/>
</dbReference>
<dbReference type="InterPro" id="IPR018044">
    <property type="entry name" value="Peptidase_S11"/>
</dbReference>
<evidence type="ECO:0000256" key="4">
    <source>
        <dbReference type="ARBA" id="ARBA00022960"/>
    </source>
</evidence>
<evidence type="ECO:0000256" key="7">
    <source>
        <dbReference type="PIRSR" id="PIRSR618044-1"/>
    </source>
</evidence>
<evidence type="ECO:0000256" key="1">
    <source>
        <dbReference type="ARBA" id="ARBA00007164"/>
    </source>
</evidence>
<dbReference type="PROSITE" id="PS51724">
    <property type="entry name" value="SPOR"/>
    <property type="match status" value="1"/>
</dbReference>